<gene>
    <name evidence="4" type="ORF">ACFSKV_10345</name>
</gene>
<evidence type="ECO:0000313" key="4">
    <source>
        <dbReference type="EMBL" id="MFD2201969.1"/>
    </source>
</evidence>
<dbReference type="PRINTS" id="PR00753">
    <property type="entry name" value="ACCSYNTHASE"/>
</dbReference>
<accession>A0ABW5B8Y1</accession>
<sequence length="440" mass="49938">MKSNHHLSKRGLKAAEKPLRVDMDIYFQAMEDRYHHYTNPEGKFPMNVAENQLCWDALKEKIQAITKSQEIPDWVSSYGDPAGVLSLREASAHFLSGYLTHVPIPPETLAFSSGATSVIELTSFLLADHGDTAVIPAPSYPVYSADIGVIPGIKRYNLQTHHEIEEIKNGIPLSIELLEKSKLEIESSGSNFRMLILTTPDNPTGSIYSEDQLNHLADWCIKNEIHLIVNEIYGLSRIDTSNPEIKEDYPNPIHFVSFAQLMAERRNPYLHFWYSFSKDFGISGFRVGLLHSYNEDLIGGYRNAGLSHSVSNYTQWILTEVLKDRIFLDAYIETNQKALTTSYLMVVRCLKKSEIPFNPSYGSLFVWADLSEFLLENSDKGQHDLWLDIYQHSGILFTPGAGFGHQKKGLFRLVISSVDHQALEVAMERFSAYITKRRNT</sequence>
<dbReference type="InterPro" id="IPR004839">
    <property type="entry name" value="Aminotransferase_I/II_large"/>
</dbReference>
<comment type="cofactor">
    <cofactor evidence="2">
        <name>pyridoxal 5'-phosphate</name>
        <dbReference type="ChEBI" id="CHEBI:597326"/>
    </cofactor>
</comment>
<keyword evidence="5" id="KW-1185">Reference proteome</keyword>
<dbReference type="Proteomes" id="UP001597414">
    <property type="component" value="Unassembled WGS sequence"/>
</dbReference>
<organism evidence="4 5">
    <name type="scientific">Shivajiella indica</name>
    <dbReference type="NCBI Taxonomy" id="872115"/>
    <lineage>
        <taxon>Bacteria</taxon>
        <taxon>Pseudomonadati</taxon>
        <taxon>Bacteroidota</taxon>
        <taxon>Cytophagia</taxon>
        <taxon>Cytophagales</taxon>
        <taxon>Cyclobacteriaceae</taxon>
        <taxon>Shivajiella</taxon>
    </lineage>
</organism>
<dbReference type="InterPro" id="IPR015424">
    <property type="entry name" value="PyrdxlP-dep_Trfase"/>
</dbReference>
<evidence type="ECO:0000256" key="1">
    <source>
        <dbReference type="ARBA" id="ARBA00022898"/>
    </source>
</evidence>
<keyword evidence="2 4" id="KW-0032">Aminotransferase</keyword>
<dbReference type="InterPro" id="IPR004838">
    <property type="entry name" value="NHTrfase_class1_PyrdxlP-BS"/>
</dbReference>
<feature type="domain" description="Aminotransferase class I/classII large" evidence="3">
    <location>
        <begin position="46"/>
        <end position="430"/>
    </location>
</feature>
<dbReference type="EC" id="2.6.1.-" evidence="2"/>
<dbReference type="RefSeq" id="WP_380802215.1">
    <property type="nucleotide sequence ID" value="NZ_JBHUIV010000016.1"/>
</dbReference>
<dbReference type="SUPFAM" id="SSF53383">
    <property type="entry name" value="PLP-dependent transferases"/>
    <property type="match status" value="1"/>
</dbReference>
<keyword evidence="2" id="KW-0808">Transferase</keyword>
<dbReference type="InterPro" id="IPR050478">
    <property type="entry name" value="Ethylene_sulfur-biosynth"/>
</dbReference>
<comment type="caution">
    <text evidence="4">The sequence shown here is derived from an EMBL/GenBank/DDBJ whole genome shotgun (WGS) entry which is preliminary data.</text>
</comment>
<keyword evidence="1" id="KW-0663">Pyridoxal phosphate</keyword>
<dbReference type="GO" id="GO:0008483">
    <property type="term" value="F:transaminase activity"/>
    <property type="evidence" value="ECO:0007669"/>
    <property type="project" value="UniProtKB-KW"/>
</dbReference>
<dbReference type="PROSITE" id="PS00105">
    <property type="entry name" value="AA_TRANSFER_CLASS_1"/>
    <property type="match status" value="1"/>
</dbReference>
<evidence type="ECO:0000259" key="3">
    <source>
        <dbReference type="Pfam" id="PF00155"/>
    </source>
</evidence>
<comment type="similarity">
    <text evidence="2">Belongs to the class-I pyridoxal-phosphate-dependent aminotransferase family.</text>
</comment>
<dbReference type="EMBL" id="JBHUIV010000016">
    <property type="protein sequence ID" value="MFD2201969.1"/>
    <property type="molecule type" value="Genomic_DNA"/>
</dbReference>
<protein>
    <recommendedName>
        <fullName evidence="2">Aminotransferase</fullName>
        <ecNumber evidence="2">2.6.1.-</ecNumber>
    </recommendedName>
</protein>
<dbReference type="InterPro" id="IPR015422">
    <property type="entry name" value="PyrdxlP-dep_Trfase_small"/>
</dbReference>
<dbReference type="InterPro" id="IPR015421">
    <property type="entry name" value="PyrdxlP-dep_Trfase_major"/>
</dbReference>
<dbReference type="Gene3D" id="3.90.1150.10">
    <property type="entry name" value="Aspartate Aminotransferase, domain 1"/>
    <property type="match status" value="1"/>
</dbReference>
<dbReference type="PANTHER" id="PTHR43795:SF39">
    <property type="entry name" value="AMINOTRANSFERASE CLASS I_CLASSII DOMAIN-CONTAINING PROTEIN"/>
    <property type="match status" value="1"/>
</dbReference>
<evidence type="ECO:0000313" key="5">
    <source>
        <dbReference type="Proteomes" id="UP001597414"/>
    </source>
</evidence>
<name>A0ABW5B8Y1_9BACT</name>
<dbReference type="Gene3D" id="3.40.640.10">
    <property type="entry name" value="Type I PLP-dependent aspartate aminotransferase-like (Major domain)"/>
    <property type="match status" value="1"/>
</dbReference>
<dbReference type="PANTHER" id="PTHR43795">
    <property type="entry name" value="BIFUNCTIONAL ASPARTATE AMINOTRANSFERASE AND GLUTAMATE/ASPARTATE-PREPHENATE AMINOTRANSFERASE-RELATED"/>
    <property type="match status" value="1"/>
</dbReference>
<evidence type="ECO:0000256" key="2">
    <source>
        <dbReference type="RuleBase" id="RU000481"/>
    </source>
</evidence>
<proteinExistence type="inferred from homology"/>
<dbReference type="CDD" id="cd00609">
    <property type="entry name" value="AAT_like"/>
    <property type="match status" value="1"/>
</dbReference>
<dbReference type="Pfam" id="PF00155">
    <property type="entry name" value="Aminotran_1_2"/>
    <property type="match status" value="1"/>
</dbReference>
<reference evidence="5" key="1">
    <citation type="journal article" date="2019" name="Int. J. Syst. Evol. Microbiol.">
        <title>The Global Catalogue of Microorganisms (GCM) 10K type strain sequencing project: providing services to taxonomists for standard genome sequencing and annotation.</title>
        <authorList>
            <consortium name="The Broad Institute Genomics Platform"/>
            <consortium name="The Broad Institute Genome Sequencing Center for Infectious Disease"/>
            <person name="Wu L."/>
            <person name="Ma J."/>
        </authorList>
    </citation>
    <scope>NUCLEOTIDE SEQUENCE [LARGE SCALE GENOMIC DNA]</scope>
    <source>
        <strain evidence="5">KCTC 19812</strain>
    </source>
</reference>